<comment type="caution">
    <text evidence="17">The sequence shown here is derived from an EMBL/GenBank/DDBJ whole genome shotgun (WGS) entry which is preliminary data.</text>
</comment>
<comment type="catalytic activity">
    <reaction evidence="1">
        <text>ATP + protein L-histidine = ADP + protein N-phospho-L-histidine.</text>
        <dbReference type="EC" id="2.7.13.3"/>
    </reaction>
</comment>
<dbReference type="FunFam" id="3.30.565.10:FF:000037">
    <property type="entry name" value="Hybrid sensor histidine kinase/response regulator"/>
    <property type="match status" value="1"/>
</dbReference>
<evidence type="ECO:0000256" key="5">
    <source>
        <dbReference type="ARBA" id="ARBA00022741"/>
    </source>
</evidence>
<evidence type="ECO:0000259" key="14">
    <source>
        <dbReference type="PROSITE" id="PS01124"/>
    </source>
</evidence>
<gene>
    <name evidence="17" type="ORF">GGR21_000079</name>
</gene>
<sequence>MIFSAFSFYSTAQDITFHHLTTDEGLSQTSVFAMYQDEYGLIWIGTREGLNCYNGNKIKTYKLEKANPNSLFCNNILRITGDKQGKIYVLCTEGLCEYDIKSDKFNTLWEDVEILALHFHEKLYVARGNGIYTYNPLDKKFDLFYELPDKELSITALFIDNQGTFYIGTSHKGLYTLTSSMKLNHPISSESNITSIYQDSDDDIWSGSWEHGLYLISKENVFNFKNIPQNKNSIQSDFVRSCCEDNQGNIWIGTFLGLDCYNKKTKEFKHYLANGKPDGLTHSSIWAIIKDHQGTLWLGTYFGGVNYFNPEYEIYTWYKPSQTEANGLSSAIVGRMIEDKNQNLWICTEGGGLNVYNRKDKVFKWYKPHPGRNSISEDNVKSIYYDPENNLMWLGTHMGGLNKLDMQTDRFSHYRHNMNDKSSIPSDIVRDIVPYNRQLILATSNGVAVFDPQTGKSSPLFSGNTNNLIKNVFALYLDHKNMLWISVAGEGVFAYNMGTKVLKHYKHDISNPGSISNNNINSITQDKHNNLYFCTSGRGLDMYSYETDKFINFDSKNNGLSSDCVYNVQESQSGKLLAITNKGFSVFDTESKMFYNYSIENGFPLSTVNENALYLTNDNEIFLGGVQGMVSFKEQSLNFTKKPYNIILSQLYINSKEIEIGDESGILHQPFSQTSAITLQSSHSIFSVEFATTNYIKANKDEIVYKLEGFSNEWTSVYGQNIITYTNLNPGNYTLVIKSNNPDQPLQEARLDIVIHPPFYRTTIAYLIYIIIIATILFYLINSYKERIKLKASLEYEHKHLEDIEKLNQSKLRFFTNISHEFRTPLTLIIGQLESLLQFQQFTPTIYNKILKVYNNSLQMKELITELLNFRKQELGFMKIYVSQHNLVEFLYENYLLFEGYAKAKNVDIRFESMEQSIEVWYDAKQMQKVVNNLLSNALKHTTSGESITISVSKTEDTAIFKVIDTGCGIGVEDIGHIFDRFYQVESQNLDLVDTGTGIGLALTKNIIDLHHGEIEVESALNEGSAFSVRLKLGNTHFSGEEINDIEPVMNNTYISTPVLLSMEEMSVDILPDQQQKDIKMLIVEDNEELRNMLNDTFIPFYQVITASDGAEGLEKAKTELPNIIVSDVVMPHMTGTELCRIIKNDVNTCHIPIVLLTARTSVESNLEGLKIGADDYISKPFNVNILISRCNNLVNSRIILKEKFSKQPQMTPQMLATNILDKELLNKAVAIVEKNLDNPEFSVNDFALEIGMSRSNLFTKLKAVSGKTPNDFILIIRLKKAAILLKENPRLSVSEISTIVGFNSSRYFSKCFKDIYQLTPLAYRGDTIEEDEL</sequence>
<dbReference type="EMBL" id="JACIEP010000001">
    <property type="protein sequence ID" value="MBB4034194.1"/>
    <property type="molecule type" value="Genomic_DNA"/>
</dbReference>
<feature type="domain" description="Response regulatory" evidence="16">
    <location>
        <begin position="1080"/>
        <end position="1195"/>
    </location>
</feature>
<dbReference type="SUPFAM" id="SSF46689">
    <property type="entry name" value="Homeodomain-like"/>
    <property type="match status" value="1"/>
</dbReference>
<dbReference type="GO" id="GO:0000155">
    <property type="term" value="F:phosphorelay sensor kinase activity"/>
    <property type="evidence" value="ECO:0007669"/>
    <property type="project" value="InterPro"/>
</dbReference>
<dbReference type="Gene3D" id="3.40.50.2300">
    <property type="match status" value="1"/>
</dbReference>
<dbReference type="InterPro" id="IPR003594">
    <property type="entry name" value="HATPase_dom"/>
</dbReference>
<dbReference type="PRINTS" id="PR00344">
    <property type="entry name" value="BCTRLSENSOR"/>
</dbReference>
<dbReference type="PROSITE" id="PS00041">
    <property type="entry name" value="HTH_ARAC_FAMILY_1"/>
    <property type="match status" value="1"/>
</dbReference>
<dbReference type="Proteomes" id="UP000555103">
    <property type="component" value="Unassembled WGS sequence"/>
</dbReference>
<dbReference type="Gene3D" id="1.10.10.60">
    <property type="entry name" value="Homeodomain-like"/>
    <property type="match status" value="1"/>
</dbReference>
<dbReference type="EC" id="2.7.13.3" evidence="2"/>
<name>A0A840CLA3_9BACT</name>
<dbReference type="SMART" id="SM00448">
    <property type="entry name" value="REC"/>
    <property type="match status" value="1"/>
</dbReference>
<dbReference type="InterPro" id="IPR036890">
    <property type="entry name" value="HATPase_C_sf"/>
</dbReference>
<dbReference type="Pfam" id="PF07495">
    <property type="entry name" value="Y_Y_Y"/>
    <property type="match status" value="1"/>
</dbReference>
<dbReference type="InterPro" id="IPR011047">
    <property type="entry name" value="Quinoprotein_ADH-like_sf"/>
</dbReference>
<dbReference type="Pfam" id="PF00072">
    <property type="entry name" value="Response_reg"/>
    <property type="match status" value="1"/>
</dbReference>
<evidence type="ECO:0000256" key="3">
    <source>
        <dbReference type="ARBA" id="ARBA00022553"/>
    </source>
</evidence>
<feature type="transmembrane region" description="Helical" evidence="13">
    <location>
        <begin position="763"/>
        <end position="781"/>
    </location>
</feature>
<evidence type="ECO:0000313" key="18">
    <source>
        <dbReference type="Proteomes" id="UP000555103"/>
    </source>
</evidence>
<dbReference type="InterPro" id="IPR011006">
    <property type="entry name" value="CheY-like_superfamily"/>
</dbReference>
<dbReference type="SUPFAM" id="SSF47384">
    <property type="entry name" value="Homodimeric domain of signal transducing histidine kinase"/>
    <property type="match status" value="1"/>
</dbReference>
<feature type="domain" description="Histidine kinase" evidence="15">
    <location>
        <begin position="817"/>
        <end position="1035"/>
    </location>
</feature>
<dbReference type="PANTHER" id="PTHR43547">
    <property type="entry name" value="TWO-COMPONENT HISTIDINE KINASE"/>
    <property type="match status" value="1"/>
</dbReference>
<dbReference type="FunFam" id="1.10.10.60:FF:000284">
    <property type="entry name" value="Two-component system sensor histidine kinase/response regulator"/>
    <property type="match status" value="1"/>
</dbReference>
<reference evidence="17 18" key="1">
    <citation type="submission" date="2020-08" db="EMBL/GenBank/DDBJ databases">
        <title>Genomic Encyclopedia of Type Strains, Phase IV (KMG-IV): sequencing the most valuable type-strain genomes for metagenomic binning, comparative biology and taxonomic classification.</title>
        <authorList>
            <person name="Goeker M."/>
        </authorList>
    </citation>
    <scope>NUCLEOTIDE SEQUENCE [LARGE SCALE GENOMIC DNA]</scope>
    <source>
        <strain evidence="17 18">DSM 104969</strain>
    </source>
</reference>
<evidence type="ECO:0000256" key="6">
    <source>
        <dbReference type="ARBA" id="ARBA00022777"/>
    </source>
</evidence>
<dbReference type="SUPFAM" id="SSF63829">
    <property type="entry name" value="Calcium-dependent phosphotriesterase"/>
    <property type="match status" value="1"/>
</dbReference>
<keyword evidence="5" id="KW-0547">Nucleotide-binding</keyword>
<dbReference type="SMART" id="SM00388">
    <property type="entry name" value="HisKA"/>
    <property type="match status" value="1"/>
</dbReference>
<keyword evidence="10 17" id="KW-0238">DNA-binding</keyword>
<keyword evidence="6 17" id="KW-0418">Kinase</keyword>
<feature type="modified residue" description="4-aspartylphosphate" evidence="12">
    <location>
        <position position="1128"/>
    </location>
</feature>
<evidence type="ECO:0000256" key="9">
    <source>
        <dbReference type="ARBA" id="ARBA00023015"/>
    </source>
</evidence>
<dbReference type="Gene3D" id="2.60.40.10">
    <property type="entry name" value="Immunoglobulins"/>
    <property type="match status" value="1"/>
</dbReference>
<dbReference type="SUPFAM" id="SSF50998">
    <property type="entry name" value="Quinoprotein alcohol dehydrogenase-like"/>
    <property type="match status" value="1"/>
</dbReference>
<dbReference type="CDD" id="cd00082">
    <property type="entry name" value="HisKA"/>
    <property type="match status" value="1"/>
</dbReference>
<evidence type="ECO:0000313" key="17">
    <source>
        <dbReference type="EMBL" id="MBB4034194.1"/>
    </source>
</evidence>
<keyword evidence="3 12" id="KW-0597">Phosphoprotein</keyword>
<dbReference type="Pfam" id="PF12833">
    <property type="entry name" value="HTH_18"/>
    <property type="match status" value="1"/>
</dbReference>
<evidence type="ECO:0000256" key="11">
    <source>
        <dbReference type="ARBA" id="ARBA00023163"/>
    </source>
</evidence>
<dbReference type="GO" id="GO:0003700">
    <property type="term" value="F:DNA-binding transcription factor activity"/>
    <property type="evidence" value="ECO:0007669"/>
    <property type="project" value="InterPro"/>
</dbReference>
<dbReference type="CDD" id="cd00075">
    <property type="entry name" value="HATPase"/>
    <property type="match status" value="1"/>
</dbReference>
<dbReference type="InterPro" id="IPR015943">
    <property type="entry name" value="WD40/YVTN_repeat-like_dom_sf"/>
</dbReference>
<keyword evidence="11" id="KW-0804">Transcription</keyword>
<evidence type="ECO:0000256" key="4">
    <source>
        <dbReference type="ARBA" id="ARBA00022679"/>
    </source>
</evidence>
<proteinExistence type="predicted"/>
<keyword evidence="9" id="KW-0805">Transcription regulation</keyword>
<dbReference type="InterPro" id="IPR018060">
    <property type="entry name" value="HTH_AraC"/>
</dbReference>
<dbReference type="SMART" id="SM00387">
    <property type="entry name" value="HATPase_c"/>
    <property type="match status" value="1"/>
</dbReference>
<dbReference type="Gene3D" id="3.30.565.10">
    <property type="entry name" value="Histidine kinase-like ATPase, C-terminal domain"/>
    <property type="match status" value="1"/>
</dbReference>
<evidence type="ECO:0000256" key="8">
    <source>
        <dbReference type="ARBA" id="ARBA00023012"/>
    </source>
</evidence>
<evidence type="ECO:0000256" key="1">
    <source>
        <dbReference type="ARBA" id="ARBA00000085"/>
    </source>
</evidence>
<dbReference type="PANTHER" id="PTHR43547:SF2">
    <property type="entry name" value="HYBRID SIGNAL TRANSDUCTION HISTIDINE KINASE C"/>
    <property type="match status" value="1"/>
</dbReference>
<keyword evidence="8" id="KW-0902">Two-component regulatory system</keyword>
<dbReference type="Pfam" id="PF00512">
    <property type="entry name" value="HisKA"/>
    <property type="match status" value="1"/>
</dbReference>
<dbReference type="GO" id="GO:0005524">
    <property type="term" value="F:ATP binding"/>
    <property type="evidence" value="ECO:0007669"/>
    <property type="project" value="UniProtKB-KW"/>
</dbReference>
<keyword evidence="13" id="KW-1133">Transmembrane helix</keyword>
<protein>
    <recommendedName>
        <fullName evidence="2">histidine kinase</fullName>
        <ecNumber evidence="2">2.7.13.3</ecNumber>
    </recommendedName>
</protein>
<keyword evidence="13" id="KW-0812">Transmembrane</keyword>
<dbReference type="InterPro" id="IPR036097">
    <property type="entry name" value="HisK_dim/P_sf"/>
</dbReference>
<dbReference type="PROSITE" id="PS01124">
    <property type="entry name" value="HTH_ARAC_FAMILY_2"/>
    <property type="match status" value="1"/>
</dbReference>
<dbReference type="InterPro" id="IPR001789">
    <property type="entry name" value="Sig_transdc_resp-reg_receiver"/>
</dbReference>
<evidence type="ECO:0000256" key="2">
    <source>
        <dbReference type="ARBA" id="ARBA00012438"/>
    </source>
</evidence>
<dbReference type="Pfam" id="PF02518">
    <property type="entry name" value="HATPase_c"/>
    <property type="match status" value="1"/>
</dbReference>
<dbReference type="FunFam" id="3.40.50.2300:FF:000138">
    <property type="entry name" value="Two-component system sensor histidine kinase/response regulator"/>
    <property type="match status" value="1"/>
</dbReference>
<dbReference type="InterPro" id="IPR018062">
    <property type="entry name" value="HTH_AraC-typ_CS"/>
</dbReference>
<dbReference type="SUPFAM" id="SSF52172">
    <property type="entry name" value="CheY-like"/>
    <property type="match status" value="1"/>
</dbReference>
<dbReference type="Pfam" id="PF07494">
    <property type="entry name" value="Reg_prop"/>
    <property type="match status" value="4"/>
</dbReference>
<dbReference type="Gene3D" id="2.130.10.10">
    <property type="entry name" value="YVTN repeat-like/Quinoprotein amine dehydrogenase"/>
    <property type="match status" value="2"/>
</dbReference>
<evidence type="ECO:0000256" key="12">
    <source>
        <dbReference type="PROSITE-ProRule" id="PRU00169"/>
    </source>
</evidence>
<dbReference type="SMART" id="SM00342">
    <property type="entry name" value="HTH_ARAC"/>
    <property type="match status" value="1"/>
</dbReference>
<keyword evidence="13" id="KW-0472">Membrane</keyword>
<dbReference type="Gene3D" id="1.10.287.130">
    <property type="match status" value="1"/>
</dbReference>
<evidence type="ECO:0000256" key="7">
    <source>
        <dbReference type="ARBA" id="ARBA00022840"/>
    </source>
</evidence>
<dbReference type="SUPFAM" id="SSF55874">
    <property type="entry name" value="ATPase domain of HSP90 chaperone/DNA topoisomerase II/histidine kinase"/>
    <property type="match status" value="1"/>
</dbReference>
<accession>A0A840CLA3</accession>
<dbReference type="InterPro" id="IPR005467">
    <property type="entry name" value="His_kinase_dom"/>
</dbReference>
<dbReference type="PROSITE" id="PS50109">
    <property type="entry name" value="HIS_KIN"/>
    <property type="match status" value="1"/>
</dbReference>
<evidence type="ECO:0000259" key="15">
    <source>
        <dbReference type="PROSITE" id="PS50109"/>
    </source>
</evidence>
<feature type="domain" description="HTH araC/xylS-type" evidence="14">
    <location>
        <begin position="1227"/>
        <end position="1327"/>
    </location>
</feature>
<keyword evidence="4" id="KW-0808">Transferase</keyword>
<evidence type="ECO:0000256" key="10">
    <source>
        <dbReference type="ARBA" id="ARBA00023125"/>
    </source>
</evidence>
<dbReference type="GO" id="GO:0043565">
    <property type="term" value="F:sequence-specific DNA binding"/>
    <property type="evidence" value="ECO:0007669"/>
    <property type="project" value="InterPro"/>
</dbReference>
<dbReference type="InterPro" id="IPR009057">
    <property type="entry name" value="Homeodomain-like_sf"/>
</dbReference>
<dbReference type="InterPro" id="IPR013783">
    <property type="entry name" value="Ig-like_fold"/>
</dbReference>
<dbReference type="InterPro" id="IPR003661">
    <property type="entry name" value="HisK_dim/P_dom"/>
</dbReference>
<organism evidence="17 18">
    <name type="scientific">Dysgonomonas hofstadii</name>
    <dbReference type="NCBI Taxonomy" id="637886"/>
    <lineage>
        <taxon>Bacteria</taxon>
        <taxon>Pseudomonadati</taxon>
        <taxon>Bacteroidota</taxon>
        <taxon>Bacteroidia</taxon>
        <taxon>Bacteroidales</taxon>
        <taxon>Dysgonomonadaceae</taxon>
        <taxon>Dysgonomonas</taxon>
    </lineage>
</organism>
<keyword evidence="18" id="KW-1185">Reference proteome</keyword>
<keyword evidence="7" id="KW-0067">ATP-binding</keyword>
<dbReference type="InterPro" id="IPR011123">
    <property type="entry name" value="Y_Y_Y"/>
</dbReference>
<dbReference type="InterPro" id="IPR011110">
    <property type="entry name" value="Reg_prop"/>
</dbReference>
<dbReference type="InterPro" id="IPR004358">
    <property type="entry name" value="Sig_transdc_His_kin-like_C"/>
</dbReference>
<dbReference type="PROSITE" id="PS50110">
    <property type="entry name" value="RESPONSE_REGULATORY"/>
    <property type="match status" value="1"/>
</dbReference>
<evidence type="ECO:0000259" key="16">
    <source>
        <dbReference type="PROSITE" id="PS50110"/>
    </source>
</evidence>
<evidence type="ECO:0000256" key="13">
    <source>
        <dbReference type="SAM" id="Phobius"/>
    </source>
</evidence>